<dbReference type="Proteomes" id="UP001056381">
    <property type="component" value="Chromosome"/>
</dbReference>
<protein>
    <submittedName>
        <fullName evidence="2">PepSY domain-containing protein</fullName>
    </submittedName>
</protein>
<reference evidence="2" key="1">
    <citation type="submission" date="2022-05" db="EMBL/GenBank/DDBJ databases">
        <title>Single-amplified genomics reveal most streamlined microbe among free-living bacteria.</title>
        <authorList>
            <person name="Roda-Garcia J."/>
            <person name="Haro-Moreno J.M."/>
            <person name="Rodriguez-Valera F."/>
            <person name="Almagro-Moreno S."/>
            <person name="Lopez-Perez M."/>
        </authorList>
    </citation>
    <scope>NUCLEOTIDE SEQUENCE</scope>
    <source>
        <strain evidence="2">TMED112-D2-2</strain>
    </source>
</reference>
<dbReference type="EMBL" id="CP097966">
    <property type="protein sequence ID" value="URQ63142.1"/>
    <property type="molecule type" value="Genomic_DNA"/>
</dbReference>
<proteinExistence type="predicted"/>
<dbReference type="AlphaFoldDB" id="A0A9Q8U2K7"/>
<keyword evidence="1" id="KW-1133">Transmembrane helix</keyword>
<dbReference type="InterPro" id="IPR005625">
    <property type="entry name" value="PepSY-ass_TM"/>
</dbReference>
<evidence type="ECO:0000313" key="2">
    <source>
        <dbReference type="EMBL" id="URQ63142.1"/>
    </source>
</evidence>
<dbReference type="Pfam" id="PF03929">
    <property type="entry name" value="PepSY_TM"/>
    <property type="match status" value="1"/>
</dbReference>
<keyword evidence="3" id="KW-1185">Reference proteome</keyword>
<sequence length="217" mass="25342">MKFTIRKIHKYLSLFISLQLLLWTASGIYFAYNKIENVRGEQYREETSFSVDLSKINFEVEDISTLSFASRLNERVVVIRDTQGKKYFDFEGNLIDKISFEDALEVVKTKTNLSPLLVEEVTEAKKRAEYRGRDLPIYRVISTNKKNEEINVYVNPYSGDISAVRSTQWRIWDLLWGFHIMDWQDRDNIGNIFLKIFSVLALLSAITGIVLFFKKTA</sequence>
<accession>A0A9Q8U2K7</accession>
<organism evidence="2 3">
    <name type="scientific">SAR86 cluster bacterium</name>
    <dbReference type="NCBI Taxonomy" id="2030880"/>
    <lineage>
        <taxon>Bacteria</taxon>
        <taxon>Pseudomonadati</taxon>
        <taxon>Pseudomonadota</taxon>
        <taxon>Gammaproteobacteria</taxon>
        <taxon>SAR86 cluster</taxon>
    </lineage>
</organism>
<evidence type="ECO:0000313" key="3">
    <source>
        <dbReference type="Proteomes" id="UP001056381"/>
    </source>
</evidence>
<name>A0A9Q8U2K7_9GAMM</name>
<keyword evidence="1" id="KW-0812">Transmembrane</keyword>
<gene>
    <name evidence="2" type="ORF">M9B40_05305</name>
</gene>
<feature type="transmembrane region" description="Helical" evidence="1">
    <location>
        <begin position="192"/>
        <end position="213"/>
    </location>
</feature>
<evidence type="ECO:0000256" key="1">
    <source>
        <dbReference type="SAM" id="Phobius"/>
    </source>
</evidence>
<keyword evidence="1" id="KW-0472">Membrane</keyword>